<dbReference type="EMBL" id="CP139487">
    <property type="protein sequence ID" value="WPU66999.1"/>
    <property type="molecule type" value="Genomic_DNA"/>
</dbReference>
<dbReference type="InterPro" id="IPR043134">
    <property type="entry name" value="GTP-CH-I_N"/>
</dbReference>
<keyword evidence="5 6" id="KW-0378">Hydrolase</keyword>
<dbReference type="PANTHER" id="PTHR11109">
    <property type="entry name" value="GTP CYCLOHYDROLASE I"/>
    <property type="match status" value="1"/>
</dbReference>
<dbReference type="KEGG" id="psti:SOO65_09570"/>
<dbReference type="SUPFAM" id="SSF55620">
    <property type="entry name" value="Tetrahydrobiopterin biosynthesis enzymes-like"/>
    <property type="match status" value="1"/>
</dbReference>
<dbReference type="GO" id="GO:0006729">
    <property type="term" value="P:tetrahydrobiopterin biosynthetic process"/>
    <property type="evidence" value="ECO:0007669"/>
    <property type="project" value="TreeGrafter"/>
</dbReference>
<dbReference type="GO" id="GO:0005737">
    <property type="term" value="C:cytoplasm"/>
    <property type="evidence" value="ECO:0007669"/>
    <property type="project" value="TreeGrafter"/>
</dbReference>
<keyword evidence="6" id="KW-0479">Metal-binding</keyword>
<feature type="binding site" evidence="6">
    <location>
        <position position="198"/>
    </location>
    <ligand>
        <name>Zn(2+)</name>
        <dbReference type="ChEBI" id="CHEBI:29105"/>
    </ligand>
</feature>
<evidence type="ECO:0000256" key="1">
    <source>
        <dbReference type="ARBA" id="ARBA00001052"/>
    </source>
</evidence>
<name>A0AAX4HVK4_9BACT</name>
<organism evidence="8 9">
    <name type="scientific">Peredibacter starrii</name>
    <dbReference type="NCBI Taxonomy" id="28202"/>
    <lineage>
        <taxon>Bacteria</taxon>
        <taxon>Pseudomonadati</taxon>
        <taxon>Bdellovibrionota</taxon>
        <taxon>Bacteriovoracia</taxon>
        <taxon>Bacteriovoracales</taxon>
        <taxon>Bacteriovoracaceae</taxon>
        <taxon>Peredibacter</taxon>
    </lineage>
</organism>
<dbReference type="Gene3D" id="3.30.1130.10">
    <property type="match status" value="1"/>
</dbReference>
<evidence type="ECO:0000256" key="6">
    <source>
        <dbReference type="HAMAP-Rule" id="MF_00223"/>
    </source>
</evidence>
<dbReference type="FunFam" id="3.30.1130.10:FF:000001">
    <property type="entry name" value="GTP cyclohydrolase 1"/>
    <property type="match status" value="1"/>
</dbReference>
<dbReference type="HAMAP" id="MF_00223">
    <property type="entry name" value="FolE"/>
    <property type="match status" value="1"/>
</dbReference>
<dbReference type="RefSeq" id="WP_321399760.1">
    <property type="nucleotide sequence ID" value="NZ_CP139487.1"/>
</dbReference>
<evidence type="ECO:0000313" key="9">
    <source>
        <dbReference type="Proteomes" id="UP001324634"/>
    </source>
</evidence>
<reference evidence="8 9" key="1">
    <citation type="submission" date="2023-11" db="EMBL/GenBank/DDBJ databases">
        <title>Peredibacter starrii A3.12.</title>
        <authorList>
            <person name="Mitchell R.J."/>
        </authorList>
    </citation>
    <scope>NUCLEOTIDE SEQUENCE [LARGE SCALE GENOMIC DNA]</scope>
    <source>
        <strain evidence="8 9">A3.12</strain>
    </source>
</reference>
<evidence type="ECO:0000256" key="2">
    <source>
        <dbReference type="ARBA" id="ARBA00005080"/>
    </source>
</evidence>
<feature type="domain" description="GTP cyclohydrolase I" evidence="7">
    <location>
        <begin position="65"/>
        <end position="234"/>
    </location>
</feature>
<accession>A0AAX4HVK4</accession>
<comment type="catalytic activity">
    <reaction evidence="1 6">
        <text>GTP + H2O = 7,8-dihydroneopterin 3'-triphosphate + formate + H(+)</text>
        <dbReference type="Rhea" id="RHEA:17473"/>
        <dbReference type="ChEBI" id="CHEBI:15377"/>
        <dbReference type="ChEBI" id="CHEBI:15378"/>
        <dbReference type="ChEBI" id="CHEBI:15740"/>
        <dbReference type="ChEBI" id="CHEBI:37565"/>
        <dbReference type="ChEBI" id="CHEBI:58462"/>
        <dbReference type="EC" id="3.5.4.16"/>
    </reaction>
</comment>
<evidence type="ECO:0000313" key="8">
    <source>
        <dbReference type="EMBL" id="WPU66999.1"/>
    </source>
</evidence>
<dbReference type="GO" id="GO:0008270">
    <property type="term" value="F:zinc ion binding"/>
    <property type="evidence" value="ECO:0007669"/>
    <property type="project" value="UniProtKB-UniRule"/>
</dbReference>
<dbReference type="GO" id="GO:0005525">
    <property type="term" value="F:GTP binding"/>
    <property type="evidence" value="ECO:0007669"/>
    <property type="project" value="UniProtKB-KW"/>
</dbReference>
<dbReference type="AlphaFoldDB" id="A0AAX4HVK4"/>
<dbReference type="InterPro" id="IPR043133">
    <property type="entry name" value="GTP-CH-I_C/QueF"/>
</dbReference>
<dbReference type="InterPro" id="IPR001474">
    <property type="entry name" value="GTP_CycHdrlase_I"/>
</dbReference>
<feature type="binding site" evidence="6">
    <location>
        <position position="121"/>
    </location>
    <ligand>
        <name>Zn(2+)</name>
        <dbReference type="ChEBI" id="CHEBI:29105"/>
    </ligand>
</feature>
<dbReference type="Proteomes" id="UP001324634">
    <property type="component" value="Chromosome"/>
</dbReference>
<evidence type="ECO:0000256" key="3">
    <source>
        <dbReference type="ARBA" id="ARBA00008085"/>
    </source>
</evidence>
<evidence type="ECO:0000256" key="4">
    <source>
        <dbReference type="ARBA" id="ARBA00022563"/>
    </source>
</evidence>
<dbReference type="NCBIfam" id="NF006826">
    <property type="entry name" value="PRK09347.1-3"/>
    <property type="match status" value="1"/>
</dbReference>
<evidence type="ECO:0000256" key="5">
    <source>
        <dbReference type="ARBA" id="ARBA00022801"/>
    </source>
</evidence>
<dbReference type="Gene3D" id="1.10.286.10">
    <property type="match status" value="1"/>
</dbReference>
<sequence length="236" mass="26215">MAFEASFNKDLARKLASSNNPEKTLDLELAQFRARAVELNAAREKMAEGYDKVLQGLKMAFPNLDLDDKNLVGSPNRMARALLEICSGLGTSQKEIFSTTFPAENYNEVIILKDIDYTSLCSHHFFPFIGKAHVGYLPDTTHGQDSRVVGLSKLAHIVDMHAQRPQLQERMCYGIMNSIKEELKPAGVMVVIEGSHGCLTCRGAKKANASMMTSALDGKFKEDPKLRAEFFSLLKQ</sequence>
<dbReference type="GO" id="GO:0046654">
    <property type="term" value="P:tetrahydrofolate biosynthetic process"/>
    <property type="evidence" value="ECO:0007669"/>
    <property type="project" value="UniProtKB-UniRule"/>
</dbReference>
<keyword evidence="6" id="KW-0547">Nucleotide-binding</keyword>
<comment type="pathway">
    <text evidence="2 6">Cofactor biosynthesis; 7,8-dihydroneopterin triphosphate biosynthesis; 7,8-dihydroneopterin triphosphate from GTP: step 1/1.</text>
</comment>
<dbReference type="Pfam" id="PF01227">
    <property type="entry name" value="GTP_cyclohydroI"/>
    <property type="match status" value="1"/>
</dbReference>
<dbReference type="PANTHER" id="PTHR11109:SF7">
    <property type="entry name" value="GTP CYCLOHYDROLASE 1"/>
    <property type="match status" value="1"/>
</dbReference>
<keyword evidence="4 6" id="KW-0554">One-carbon metabolism</keyword>
<proteinExistence type="inferred from homology"/>
<comment type="subunit">
    <text evidence="6">Homopolymer.</text>
</comment>
<protein>
    <recommendedName>
        <fullName evidence="6">GTP cyclohydrolase 1</fullName>
        <ecNumber evidence="6">3.5.4.16</ecNumber>
    </recommendedName>
    <alternativeName>
        <fullName evidence="6">GTP cyclohydrolase I</fullName>
        <shortName evidence="6">GTP-CH-I</shortName>
    </alternativeName>
</protein>
<dbReference type="InterPro" id="IPR020602">
    <property type="entry name" value="GTP_CycHdrlase_I_dom"/>
</dbReference>
<evidence type="ECO:0000259" key="7">
    <source>
        <dbReference type="Pfam" id="PF01227"/>
    </source>
</evidence>
<comment type="similarity">
    <text evidence="3 6">Belongs to the GTP cyclohydrolase I family.</text>
</comment>
<dbReference type="GO" id="GO:0003934">
    <property type="term" value="F:GTP cyclohydrolase I activity"/>
    <property type="evidence" value="ECO:0007669"/>
    <property type="project" value="UniProtKB-UniRule"/>
</dbReference>
<dbReference type="NCBIfam" id="NF006825">
    <property type="entry name" value="PRK09347.1-2"/>
    <property type="match status" value="1"/>
</dbReference>
<dbReference type="EC" id="3.5.4.16" evidence="6"/>
<keyword evidence="6" id="KW-0862">Zinc</keyword>
<feature type="binding site" evidence="6">
    <location>
        <position position="124"/>
    </location>
    <ligand>
        <name>Zn(2+)</name>
        <dbReference type="ChEBI" id="CHEBI:29105"/>
    </ligand>
</feature>
<dbReference type="GO" id="GO:0006730">
    <property type="term" value="P:one-carbon metabolic process"/>
    <property type="evidence" value="ECO:0007669"/>
    <property type="project" value="UniProtKB-UniRule"/>
</dbReference>
<keyword evidence="6" id="KW-0342">GTP-binding</keyword>
<gene>
    <name evidence="6 8" type="primary">folE</name>
    <name evidence="8" type="ORF">SOO65_09570</name>
</gene>
<keyword evidence="9" id="KW-1185">Reference proteome</keyword>